<keyword evidence="5 9" id="KW-0010">Activator</keyword>
<protein>
    <recommendedName>
        <fullName evidence="3 9">Mediator of RNA polymerase II transcription subunit 14</fullName>
    </recommendedName>
    <alternativeName>
        <fullName evidence="8 9">Mediator complex subunit 14</fullName>
    </alternativeName>
</protein>
<dbReference type="Proteomes" id="UP001296104">
    <property type="component" value="Unassembled WGS sequence"/>
</dbReference>
<feature type="compositionally biased region" description="Polar residues" evidence="10">
    <location>
        <begin position="1101"/>
        <end position="1115"/>
    </location>
</feature>
<evidence type="ECO:0000256" key="10">
    <source>
        <dbReference type="SAM" id="MobiDB-lite"/>
    </source>
</evidence>
<gene>
    <name evidence="12" type="ORF">LECACI_7A010038</name>
</gene>
<organism evidence="12 13">
    <name type="scientific">Lecanosticta acicola</name>
    <dbReference type="NCBI Taxonomy" id="111012"/>
    <lineage>
        <taxon>Eukaryota</taxon>
        <taxon>Fungi</taxon>
        <taxon>Dikarya</taxon>
        <taxon>Ascomycota</taxon>
        <taxon>Pezizomycotina</taxon>
        <taxon>Dothideomycetes</taxon>
        <taxon>Dothideomycetidae</taxon>
        <taxon>Mycosphaerellales</taxon>
        <taxon>Mycosphaerellaceae</taxon>
        <taxon>Lecanosticta</taxon>
    </lineage>
</organism>
<dbReference type="AlphaFoldDB" id="A0AAI8Z9D6"/>
<feature type="region of interest" description="Disordered" evidence="10">
    <location>
        <begin position="121"/>
        <end position="144"/>
    </location>
</feature>
<keyword evidence="13" id="KW-1185">Reference proteome</keyword>
<feature type="domain" description="Mediator complex subunit MED14 N-terminal" evidence="11">
    <location>
        <begin position="94"/>
        <end position="301"/>
    </location>
</feature>
<dbReference type="Pfam" id="PF08638">
    <property type="entry name" value="Med14"/>
    <property type="match status" value="1"/>
</dbReference>
<comment type="similarity">
    <text evidence="2 9">Belongs to the Mediator complex subunit 14 family.</text>
</comment>
<evidence type="ECO:0000313" key="13">
    <source>
        <dbReference type="Proteomes" id="UP001296104"/>
    </source>
</evidence>
<comment type="function">
    <text evidence="9">Component of the Mediator complex, a coactivator involved in the regulated transcription of nearly all RNA polymerase II-dependent genes. Mediator functions as a bridge to convey information from gene-specific regulatory proteins to the basal RNA polymerase II transcription machinery. Mediator is recruited to promoters by direct interactions with regulatory proteins and serves as a scaffold for the assembly of a functional preinitiation complex with RNA polymerase II and the general transcription factors.</text>
</comment>
<dbReference type="EMBL" id="CAVMBE010000145">
    <property type="protein sequence ID" value="CAK4034880.1"/>
    <property type="molecule type" value="Genomic_DNA"/>
</dbReference>
<evidence type="ECO:0000313" key="12">
    <source>
        <dbReference type="EMBL" id="CAK4034880.1"/>
    </source>
</evidence>
<dbReference type="PANTHER" id="PTHR12809">
    <property type="entry name" value="MEDIATOR COMPLEX SUBUNIT"/>
    <property type="match status" value="1"/>
</dbReference>
<evidence type="ECO:0000256" key="9">
    <source>
        <dbReference type="RuleBase" id="RU365082"/>
    </source>
</evidence>
<reference evidence="12" key="1">
    <citation type="submission" date="2023-11" db="EMBL/GenBank/DDBJ databases">
        <authorList>
            <person name="Alioto T."/>
            <person name="Alioto T."/>
            <person name="Gomez Garrido J."/>
        </authorList>
    </citation>
    <scope>NUCLEOTIDE SEQUENCE</scope>
</reference>
<evidence type="ECO:0000256" key="3">
    <source>
        <dbReference type="ARBA" id="ARBA00019619"/>
    </source>
</evidence>
<dbReference type="GO" id="GO:0016592">
    <property type="term" value="C:mediator complex"/>
    <property type="evidence" value="ECO:0007669"/>
    <property type="project" value="UniProtKB-UniRule"/>
</dbReference>
<evidence type="ECO:0000259" key="11">
    <source>
        <dbReference type="Pfam" id="PF08638"/>
    </source>
</evidence>
<feature type="compositionally biased region" description="Polar residues" evidence="10">
    <location>
        <begin position="121"/>
        <end position="136"/>
    </location>
</feature>
<evidence type="ECO:0000256" key="6">
    <source>
        <dbReference type="ARBA" id="ARBA00023163"/>
    </source>
</evidence>
<sequence length="1125" mass="125792">MPGRLLSMDQSQDLKKDRSHAQEAQLPPKPDFAQSNHAPQVNGPAAMPVNGPLPNGAPAEDLHPATNGDSAGQQSVQAPPELDQSWRSSDSNKSMGKLIERLSQQCFADLDTTLTAMAETPVTQQNGQPNGVTPSTHDSDSTSLDKKRKFMQFAQGQRDRFIKTLVLTDWAQNAGDDMAKLVDLKVWQEKQATAQRQAIQFIGITKNDIRSAKMPNPNIEGALELLATGKTTRVPDLGYLPPKRFTAKQLLRTLQSMNVTLSTRLNLHEELPSHFNDFSIANGRATFRVAGEFEVDLSVADEDPATPFYFIDIRFLFAPSPTISNDALRSHLEALVNGELAAKGLLGCYSFLHNFVLTHKINVLRDQTERIQREKISDKWFNCVLADKRNRVFVIQYWTGLPGKKSWLEFGVTTGKDRNFKSSRPPTPRIVTRWFRRGEMAESENIDIDWNDIDVEKILSTVTAKHASRILASVRDRLRAVAGTSSKLDMQLALPTSASGDCSLKLALPGLSTPLLVRFESITGRLSLSPTTKRIAHEERALNNNANPDYVDALARLVCKAVQDRVDKATELAGWQALQYPLRQDVLKSAFGSNFWAYRAYTCSKNWGDQWKLFVTYSLSGESWWTGRLEDRPATTSNAPARIIKDVRRLPSTEIFTSSPTISRSLLLQIEKMAVAEVSFAVLSQQLTSMGIPFTTEKQSSLTFEEGSAVALSLPTFAIFFSGLTLLKDARGKNFIADFVKLTHHGYLLPPSEGEDSSSMSHEIRVTVETGKLKHLKEYLTTRSGDEDIAMNESNALALRMRTPFGKPYLDEIVSRLKGCDRLDRCLSAMHSFKFRCGSASLQKIAFTYKNAPELGAVITFSKREDGLPVKLKLEPENSNPHRRMRSMLEKALNRNYEECFTLLCEFFEKTHDVHRAFDHIESRISAKDTLTIYLRHPMRYQLVYRAPLPSFIFTVECVERSDAVRKVVMWRLSADGKKMADLERSDVGKAILELAKHKSQEWWGLEDGTLCARSATAGEIVIQIDELMQKFAGQNEILTSTSAEPANGTVKQDMKPQAQLQPPKHHNAQQKSLPQQRPPSTQQKQPQPNAKPPPAPVANMTGNSNMTGARNNQAKVKKEVIELD</sequence>
<evidence type="ECO:0000256" key="1">
    <source>
        <dbReference type="ARBA" id="ARBA00004123"/>
    </source>
</evidence>
<dbReference type="Pfam" id="PF26204">
    <property type="entry name" value="Med14_fung"/>
    <property type="match status" value="1"/>
</dbReference>
<dbReference type="GO" id="GO:0006357">
    <property type="term" value="P:regulation of transcription by RNA polymerase II"/>
    <property type="evidence" value="ECO:0007669"/>
    <property type="project" value="InterPro"/>
</dbReference>
<proteinExistence type="inferred from homology"/>
<evidence type="ECO:0000256" key="8">
    <source>
        <dbReference type="ARBA" id="ARBA00032007"/>
    </source>
</evidence>
<dbReference type="GO" id="GO:0003712">
    <property type="term" value="F:transcription coregulator activity"/>
    <property type="evidence" value="ECO:0007669"/>
    <property type="project" value="UniProtKB-UniRule"/>
</dbReference>
<accession>A0AAI8Z9D6</accession>
<comment type="subunit">
    <text evidence="9">Component of the Mediator complex.</text>
</comment>
<feature type="compositionally biased region" description="Polar residues" evidence="10">
    <location>
        <begin position="67"/>
        <end position="77"/>
    </location>
</feature>
<keyword evidence="6 9" id="KW-0804">Transcription</keyword>
<dbReference type="InterPro" id="IPR013947">
    <property type="entry name" value="Mediator_Med14"/>
</dbReference>
<evidence type="ECO:0000256" key="2">
    <source>
        <dbReference type="ARBA" id="ARBA00007813"/>
    </source>
</evidence>
<feature type="region of interest" description="Disordered" evidence="10">
    <location>
        <begin position="1043"/>
        <end position="1125"/>
    </location>
</feature>
<dbReference type="GO" id="GO:0070847">
    <property type="term" value="C:core mediator complex"/>
    <property type="evidence" value="ECO:0007669"/>
    <property type="project" value="TreeGrafter"/>
</dbReference>
<feature type="compositionally biased region" description="Basic and acidic residues" evidence="10">
    <location>
        <begin position="12"/>
        <end position="21"/>
    </location>
</feature>
<feature type="region of interest" description="Disordered" evidence="10">
    <location>
        <begin position="1"/>
        <end position="93"/>
    </location>
</feature>
<evidence type="ECO:0000256" key="7">
    <source>
        <dbReference type="ARBA" id="ARBA00023242"/>
    </source>
</evidence>
<dbReference type="InterPro" id="IPR055122">
    <property type="entry name" value="Med14_N"/>
</dbReference>
<feature type="compositionally biased region" description="Polar residues" evidence="10">
    <location>
        <begin position="1070"/>
        <end position="1082"/>
    </location>
</feature>
<comment type="caution">
    <text evidence="12">The sequence shown here is derived from an EMBL/GenBank/DDBJ whole genome shotgun (WGS) entry which is preliminary data.</text>
</comment>
<keyword evidence="4 9" id="KW-0805">Transcription regulation</keyword>
<name>A0AAI8Z9D6_9PEZI</name>
<keyword evidence="7 9" id="KW-0539">Nucleus</keyword>
<evidence type="ECO:0000256" key="5">
    <source>
        <dbReference type="ARBA" id="ARBA00023159"/>
    </source>
</evidence>
<evidence type="ECO:0000256" key="4">
    <source>
        <dbReference type="ARBA" id="ARBA00023015"/>
    </source>
</evidence>
<comment type="subcellular location">
    <subcellularLocation>
        <location evidence="1 9">Nucleus</location>
    </subcellularLocation>
</comment>
<dbReference type="PANTHER" id="PTHR12809:SF2">
    <property type="entry name" value="MEDIATOR OF RNA POLYMERASE II TRANSCRIPTION SUBUNIT 14"/>
    <property type="match status" value="1"/>
</dbReference>